<comment type="caution">
    <text evidence="5">The sequence shown here is derived from an EMBL/GenBank/DDBJ whole genome shotgun (WGS) entry which is preliminary data.</text>
</comment>
<dbReference type="InterPro" id="IPR019554">
    <property type="entry name" value="Soluble_ligand-bd"/>
</dbReference>
<dbReference type="Pfam" id="PF10531">
    <property type="entry name" value="SLBB"/>
    <property type="match status" value="1"/>
</dbReference>
<dbReference type="InterPro" id="IPR049712">
    <property type="entry name" value="Poly_export"/>
</dbReference>
<dbReference type="EMBL" id="SOJN01000046">
    <property type="protein sequence ID" value="TET46681.1"/>
    <property type="molecule type" value="Genomic_DNA"/>
</dbReference>
<dbReference type="Pfam" id="PF02563">
    <property type="entry name" value="Poly_export"/>
    <property type="match status" value="1"/>
</dbReference>
<dbReference type="AlphaFoldDB" id="A0A523UWJ5"/>
<dbReference type="PANTHER" id="PTHR33619:SF3">
    <property type="entry name" value="POLYSACCHARIDE EXPORT PROTEIN GFCE-RELATED"/>
    <property type="match status" value="1"/>
</dbReference>
<name>A0A523UWJ5_UNCT6</name>
<feature type="chain" id="PRO_5021997391" evidence="2">
    <location>
        <begin position="24"/>
        <end position="209"/>
    </location>
</feature>
<dbReference type="Gene3D" id="3.10.560.10">
    <property type="entry name" value="Outer membrane lipoprotein wza domain like"/>
    <property type="match status" value="1"/>
</dbReference>
<keyword evidence="1 2" id="KW-0732">Signal</keyword>
<evidence type="ECO:0000259" key="4">
    <source>
        <dbReference type="Pfam" id="PF10531"/>
    </source>
</evidence>
<protein>
    <submittedName>
        <fullName evidence="5">Uncharacterized protein</fullName>
    </submittedName>
</protein>
<dbReference type="InterPro" id="IPR003715">
    <property type="entry name" value="Poly_export_N"/>
</dbReference>
<feature type="signal peptide" evidence="2">
    <location>
        <begin position="1"/>
        <end position="23"/>
    </location>
</feature>
<dbReference type="PANTHER" id="PTHR33619">
    <property type="entry name" value="POLYSACCHARIDE EXPORT PROTEIN GFCE-RELATED"/>
    <property type="match status" value="1"/>
</dbReference>
<evidence type="ECO:0000313" key="6">
    <source>
        <dbReference type="Proteomes" id="UP000315525"/>
    </source>
</evidence>
<dbReference type="Proteomes" id="UP000315525">
    <property type="component" value="Unassembled WGS sequence"/>
</dbReference>
<evidence type="ECO:0000256" key="1">
    <source>
        <dbReference type="ARBA" id="ARBA00022729"/>
    </source>
</evidence>
<feature type="domain" description="Polysaccharide export protein N-terminal" evidence="3">
    <location>
        <begin position="29"/>
        <end position="96"/>
    </location>
</feature>
<proteinExistence type="predicted"/>
<dbReference type="GO" id="GO:0015159">
    <property type="term" value="F:polysaccharide transmembrane transporter activity"/>
    <property type="evidence" value="ECO:0007669"/>
    <property type="project" value="InterPro"/>
</dbReference>
<evidence type="ECO:0000259" key="3">
    <source>
        <dbReference type="Pfam" id="PF02563"/>
    </source>
</evidence>
<feature type="domain" description="Soluble ligand binding" evidence="4">
    <location>
        <begin position="103"/>
        <end position="154"/>
    </location>
</feature>
<organism evidence="5 6">
    <name type="scientific">candidate division TA06 bacterium</name>
    <dbReference type="NCBI Taxonomy" id="2250710"/>
    <lineage>
        <taxon>Bacteria</taxon>
        <taxon>Bacteria division TA06</taxon>
    </lineage>
</organism>
<evidence type="ECO:0000256" key="2">
    <source>
        <dbReference type="SAM" id="SignalP"/>
    </source>
</evidence>
<reference evidence="5 6" key="1">
    <citation type="submission" date="2019-03" db="EMBL/GenBank/DDBJ databases">
        <title>Metabolic potential of uncultured bacteria and archaea associated with petroleum seepage in deep-sea sediments.</title>
        <authorList>
            <person name="Dong X."/>
            <person name="Hubert C."/>
        </authorList>
    </citation>
    <scope>NUCLEOTIDE SEQUENCE [LARGE SCALE GENOMIC DNA]</scope>
    <source>
        <strain evidence="5">E44_bin18</strain>
    </source>
</reference>
<evidence type="ECO:0000313" key="5">
    <source>
        <dbReference type="EMBL" id="TET46681.1"/>
    </source>
</evidence>
<gene>
    <name evidence="5" type="ORF">E3J62_03525</name>
</gene>
<sequence length="209" mass="22387">MKGFGRLAALLLVVGLILPPTQAEETSNQGGTFNPGDKVKVMMWRQKDITGEYQIGADGNLRMPLVGSVPASGLSVDALTDTLVAHYSAYIKNPQIILIPMFRVTILGAVKMPGSYWVSGSEKVTDLIAMAGGLGGKAVMEKTKITRGDKVIVVNAAEFLRAGKTLGDIGVQSGDIVVVPRSRWPNWSEWAVILSTVALGWSLYNSIKD</sequence>
<accession>A0A523UWJ5</accession>